<dbReference type="InterPro" id="IPR010559">
    <property type="entry name" value="Sig_transdc_His_kin_internal"/>
</dbReference>
<dbReference type="GO" id="GO:0016020">
    <property type="term" value="C:membrane"/>
    <property type="evidence" value="ECO:0007669"/>
    <property type="project" value="InterPro"/>
</dbReference>
<dbReference type="SUPFAM" id="SSF55874">
    <property type="entry name" value="ATPase domain of HSP90 chaperone/DNA topoisomerase II/histidine kinase"/>
    <property type="match status" value="1"/>
</dbReference>
<proteinExistence type="predicted"/>
<dbReference type="InterPro" id="IPR036890">
    <property type="entry name" value="HATPase_C_sf"/>
</dbReference>
<keyword evidence="2" id="KW-1133">Transmembrane helix</keyword>
<dbReference type="STRING" id="407022.SAMN05661044_03458"/>
<dbReference type="Gene3D" id="1.25.40.10">
    <property type="entry name" value="Tetratricopeptide repeat domain"/>
    <property type="match status" value="2"/>
</dbReference>
<keyword evidence="1" id="KW-0802">TPR repeat</keyword>
<keyword evidence="2" id="KW-0812">Transmembrane</keyword>
<dbReference type="PROSITE" id="PS50005">
    <property type="entry name" value="TPR"/>
    <property type="match status" value="1"/>
</dbReference>
<dbReference type="Gene3D" id="3.30.565.10">
    <property type="entry name" value="Histidine kinase-like ATPase, C-terminal domain"/>
    <property type="match status" value="1"/>
</dbReference>
<feature type="domain" description="Signal transduction histidine kinase internal region" evidence="3">
    <location>
        <begin position="396"/>
        <end position="470"/>
    </location>
</feature>
<keyword evidence="2" id="KW-0472">Membrane</keyword>
<accession>A0A1H7TC95</accession>
<dbReference type="EMBL" id="FOAF01000004">
    <property type="protein sequence ID" value="SEL82363.1"/>
    <property type="molecule type" value="Genomic_DNA"/>
</dbReference>
<reference evidence="5" key="1">
    <citation type="submission" date="2016-10" db="EMBL/GenBank/DDBJ databases">
        <authorList>
            <person name="Varghese N."/>
            <person name="Submissions S."/>
        </authorList>
    </citation>
    <scope>NUCLEOTIDE SEQUENCE [LARGE SCALE GENOMIC DNA]</scope>
    <source>
        <strain evidence="5">DSM 18733</strain>
    </source>
</reference>
<gene>
    <name evidence="4" type="ORF">SAMN05661044_03458</name>
</gene>
<protein>
    <submittedName>
        <fullName evidence="4">Tetratricopeptide repeat-containing protein</fullName>
    </submittedName>
</protein>
<name>A0A1H7TC95_OLID1</name>
<dbReference type="Pfam" id="PF06580">
    <property type="entry name" value="His_kinase"/>
    <property type="match status" value="1"/>
</dbReference>
<dbReference type="SUPFAM" id="SSF48452">
    <property type="entry name" value="TPR-like"/>
    <property type="match status" value="2"/>
</dbReference>
<dbReference type="SMART" id="SM00028">
    <property type="entry name" value="TPR"/>
    <property type="match status" value="5"/>
</dbReference>
<dbReference type="InterPro" id="IPR019734">
    <property type="entry name" value="TPR_rpt"/>
</dbReference>
<keyword evidence="5" id="KW-1185">Reference proteome</keyword>
<dbReference type="PANTHER" id="PTHR34220:SF7">
    <property type="entry name" value="SENSOR HISTIDINE KINASE YPDA"/>
    <property type="match status" value="1"/>
</dbReference>
<dbReference type="GO" id="GO:0000155">
    <property type="term" value="F:phosphorelay sensor kinase activity"/>
    <property type="evidence" value="ECO:0007669"/>
    <property type="project" value="InterPro"/>
</dbReference>
<dbReference type="AlphaFoldDB" id="A0A1H7TC95"/>
<sequence>MEKLIVLLPDMFTFITNSILFRYNIVVLIVLLLLSKPLIAHSQATSIGKISDLQRFSAIDSLVQRNKLEEAEHVLTALVNKSKTTKEDWLLGKAYAGLGNIFLIKGKFDNALENYLLSLRYLENKGYPVDVAKIYANLATLYSKLKQFPIAEDYLLKALKQDLGENNKLKYLANLAGIYVERGKRAEALNTFKQAVLLAKSLKNKAVEAILYTNLSNYFIQEKQWDEAIVNAQKSVRLRTYLKQAPSVITLNNLGYALVQEGNYKEGVGYYERALQNANLAEKKQLYYNLYQAYKLLGNSQKTWNYIESYDRVKDSLSTLNYEQKVAELAATYQAAQKQRKIEQLAVENNLQRIQLKQQTYLMFAGIFILLLILGIGYLKWKHFKVEEKLEKSQLKYRFLLLQLNPHFIFNALQSVQHFIYQNDRQNSMEYLTSFSRLIRLVLENSEKDMISLDEEIEILDRYLHLQQLNRNPTFSYNIKVGKGINQGDVLVPTMLLQPLVENAVIHGIKERVDGKIELIFEGADHSLDIFIKDNGIGISPAKNANTLHKSMGMDILHKRIAELNGMGKYQINVEIGANTMDEEYAGTCIHLNIAS</sequence>
<feature type="transmembrane region" description="Helical" evidence="2">
    <location>
        <begin position="12"/>
        <end position="34"/>
    </location>
</feature>
<dbReference type="InterPro" id="IPR050640">
    <property type="entry name" value="Bact_2-comp_sensor_kinase"/>
</dbReference>
<dbReference type="InterPro" id="IPR011990">
    <property type="entry name" value="TPR-like_helical_dom_sf"/>
</dbReference>
<dbReference type="Pfam" id="PF13374">
    <property type="entry name" value="TPR_10"/>
    <property type="match status" value="2"/>
</dbReference>
<dbReference type="OrthoDB" id="6190788at2"/>
<feature type="transmembrane region" description="Helical" evidence="2">
    <location>
        <begin position="361"/>
        <end position="381"/>
    </location>
</feature>
<organism evidence="4 5">
    <name type="scientific">Olivibacter domesticus</name>
    <name type="common">Pseudosphingobacterium domesticum</name>
    <dbReference type="NCBI Taxonomy" id="407022"/>
    <lineage>
        <taxon>Bacteria</taxon>
        <taxon>Pseudomonadati</taxon>
        <taxon>Bacteroidota</taxon>
        <taxon>Sphingobacteriia</taxon>
        <taxon>Sphingobacteriales</taxon>
        <taxon>Sphingobacteriaceae</taxon>
        <taxon>Olivibacter</taxon>
    </lineage>
</organism>
<evidence type="ECO:0000259" key="3">
    <source>
        <dbReference type="Pfam" id="PF06580"/>
    </source>
</evidence>
<feature type="repeat" description="TPR" evidence="1">
    <location>
        <begin position="92"/>
        <end position="125"/>
    </location>
</feature>
<evidence type="ECO:0000313" key="4">
    <source>
        <dbReference type="EMBL" id="SEL82363.1"/>
    </source>
</evidence>
<dbReference type="Pfam" id="PF13176">
    <property type="entry name" value="TPR_7"/>
    <property type="match status" value="1"/>
</dbReference>
<evidence type="ECO:0000256" key="1">
    <source>
        <dbReference type="PROSITE-ProRule" id="PRU00339"/>
    </source>
</evidence>
<evidence type="ECO:0000313" key="5">
    <source>
        <dbReference type="Proteomes" id="UP000199421"/>
    </source>
</evidence>
<dbReference type="RefSeq" id="WP_139202280.1">
    <property type="nucleotide sequence ID" value="NZ_FOAF01000004.1"/>
</dbReference>
<dbReference type="Proteomes" id="UP000199421">
    <property type="component" value="Unassembled WGS sequence"/>
</dbReference>
<dbReference type="PANTHER" id="PTHR34220">
    <property type="entry name" value="SENSOR HISTIDINE KINASE YPDA"/>
    <property type="match status" value="1"/>
</dbReference>
<evidence type="ECO:0000256" key="2">
    <source>
        <dbReference type="SAM" id="Phobius"/>
    </source>
</evidence>